<keyword evidence="4" id="KW-1185">Reference proteome</keyword>
<organism evidence="3">
    <name type="scientific">Strongyloides ratti</name>
    <name type="common">Parasitic roundworm</name>
    <dbReference type="NCBI Taxonomy" id="34506"/>
    <lineage>
        <taxon>Eukaryota</taxon>
        <taxon>Metazoa</taxon>
        <taxon>Ecdysozoa</taxon>
        <taxon>Nematoda</taxon>
        <taxon>Chromadorea</taxon>
        <taxon>Rhabditida</taxon>
        <taxon>Tylenchina</taxon>
        <taxon>Panagrolaimomorpha</taxon>
        <taxon>Strongyloidoidea</taxon>
        <taxon>Strongyloididae</taxon>
        <taxon>Strongyloides</taxon>
    </lineage>
</organism>
<protein>
    <submittedName>
        <fullName evidence="3 5">Uncharacterized protein</fullName>
    </submittedName>
</protein>
<feature type="transmembrane region" description="Helical" evidence="2">
    <location>
        <begin position="21"/>
        <end position="43"/>
    </location>
</feature>
<keyword evidence="2" id="KW-0812">Transmembrane</keyword>
<dbReference type="WBParaSite" id="SRAE_1000005500.1">
    <property type="protein sequence ID" value="SRAE_1000005500.1"/>
    <property type="gene ID" value="WBGene00256649"/>
</dbReference>
<accession>A0A090L2U5</accession>
<reference evidence="5" key="2">
    <citation type="submission" date="2020-12" db="UniProtKB">
        <authorList>
            <consortium name="WormBaseParasite"/>
        </authorList>
    </citation>
    <scope>IDENTIFICATION</scope>
</reference>
<evidence type="ECO:0000313" key="4">
    <source>
        <dbReference type="Proteomes" id="UP000035682"/>
    </source>
</evidence>
<feature type="transmembrane region" description="Helical" evidence="2">
    <location>
        <begin position="154"/>
        <end position="174"/>
    </location>
</feature>
<dbReference type="CTD" id="36374144"/>
<reference evidence="3 4" key="1">
    <citation type="submission" date="2014-09" db="EMBL/GenBank/DDBJ databases">
        <authorList>
            <person name="Martin A.A."/>
        </authorList>
    </citation>
    <scope>NUCLEOTIDE SEQUENCE</scope>
    <source>
        <strain evidence="4">ED321</strain>
        <strain evidence="3">ED321 Heterogonic</strain>
    </source>
</reference>
<evidence type="ECO:0000256" key="2">
    <source>
        <dbReference type="SAM" id="Phobius"/>
    </source>
</evidence>
<evidence type="ECO:0000256" key="1">
    <source>
        <dbReference type="SAM" id="MobiDB-lite"/>
    </source>
</evidence>
<keyword evidence="2" id="KW-0472">Membrane</keyword>
<dbReference type="WormBase" id="SRAE_1000005500">
    <property type="protein sequence ID" value="SRP02047"/>
    <property type="gene ID" value="WBGene00256649"/>
</dbReference>
<dbReference type="Proteomes" id="UP000035682">
    <property type="component" value="Unplaced"/>
</dbReference>
<dbReference type="RefSeq" id="XP_024500981.1">
    <property type="nucleotide sequence ID" value="XM_024646844.1"/>
</dbReference>
<evidence type="ECO:0000313" key="5">
    <source>
        <dbReference type="WBParaSite" id="SRAE_1000005500.1"/>
    </source>
</evidence>
<dbReference type="GeneID" id="36374144"/>
<gene>
    <name evidence="3 5 6" type="ORF">SRAE_1000005500</name>
</gene>
<evidence type="ECO:0000313" key="3">
    <source>
        <dbReference type="EMBL" id="CEF61779.1"/>
    </source>
</evidence>
<dbReference type="OrthoDB" id="5818301at2759"/>
<feature type="compositionally biased region" description="Polar residues" evidence="1">
    <location>
        <begin position="299"/>
        <end position="317"/>
    </location>
</feature>
<sequence length="348" mass="39995">MSSLHNFQPNGKLYKTFCFHVKNVSMAVGMIEILFICVLLIGVPEISLHLCNCPYKNITLKNTNISNLSYGINYTTTEMSIIQKRDINNTKNITLTTSLITTSTTKYIGDIITTTQLYNHFNNNSNNNDSRDCYKLENIIEKRIIIFSLCNMDILWLFIALSHIIFVNLFIYGIKSTKPKTIIPYLISKTIFICILIIFITLSTIILVKDHSKSNKLNSTIYVNKLIFGALIIGFFIMLYTLIINFFTYHFVKRSFETGYSISAARPFAQPSGSISDHLRQSRDNPTLDNNRDQVNRIELTSRNQEQSSNDNISTKRNYVSTYNQIPKVLPPLRHTFRPNTANRLPEK</sequence>
<feature type="region of interest" description="Disordered" evidence="1">
    <location>
        <begin position="272"/>
        <end position="317"/>
    </location>
</feature>
<keyword evidence="2" id="KW-1133">Transmembrane helix</keyword>
<dbReference type="EMBL" id="LN609528">
    <property type="protein sequence ID" value="CEF61779.1"/>
    <property type="molecule type" value="Genomic_DNA"/>
</dbReference>
<proteinExistence type="predicted"/>
<feature type="transmembrane region" description="Helical" evidence="2">
    <location>
        <begin position="226"/>
        <end position="247"/>
    </location>
</feature>
<dbReference type="AlphaFoldDB" id="A0A090L2U5"/>
<evidence type="ECO:0000313" key="6">
    <source>
        <dbReference type="WormBase" id="SRAE_1000005500"/>
    </source>
</evidence>
<feature type="transmembrane region" description="Helical" evidence="2">
    <location>
        <begin position="186"/>
        <end position="206"/>
    </location>
</feature>
<name>A0A090L2U5_STRRB</name>